<evidence type="ECO:0000313" key="2">
    <source>
        <dbReference type="EMBL" id="MBK5928607.1"/>
    </source>
</evidence>
<evidence type="ECO:0000256" key="1">
    <source>
        <dbReference type="SAM" id="Phobius"/>
    </source>
</evidence>
<comment type="caution">
    <text evidence="2">The sequence shown here is derived from an EMBL/GenBank/DDBJ whole genome shotgun (WGS) entry which is preliminary data.</text>
</comment>
<gene>
    <name evidence="2" type="ORF">CCR87_14915</name>
</gene>
<evidence type="ECO:0000313" key="3">
    <source>
        <dbReference type="Proteomes" id="UP000706333"/>
    </source>
</evidence>
<evidence type="ECO:0008006" key="4">
    <source>
        <dbReference type="Google" id="ProtNLM"/>
    </source>
</evidence>
<keyword evidence="3" id="KW-1185">Reference proteome</keyword>
<dbReference type="RefSeq" id="WP_201158369.1">
    <property type="nucleotide sequence ID" value="NZ_NHSD01000314.1"/>
</dbReference>
<sequence>MAPRGLSAFDPLTRAEAALVAGLDSGTYDRVGGGGLPEAGDETRQVRADVIRLLLLGGPEVPRLHETGLRLGGAWISGRLDLEGCRIPRDIGLADCRFEFEPVLRSAMIDSLILDGSVLPGLSADRIEARGDIYLRAATVAGAIHLRGARLGGELVLDGAQITEPDGVALNAERLEARGGLLLRGAVVRGGIAVPSVRLGGALNAIGARVERAGAMALDATGLHCASDVNLRRITIEGECEFNGARLRADVDLREARLTAPGLTALSFRRAVIDGALILRDGTTLQGALNLNGASIGTLVDAPGSWPAPGELLLNQCRYDGFLASPIDADSRLAWLARQDPARWDEDFWPQPYEHLASVLSGTGHADDARRVLVAKERLQRAAQRARMRWRALRWLMAVRDFLLGITVGYGRQPFLAFLWLALFWALGAGIFSLVEYHEALRPVPSVMVRAPEWVLCALPAGSETFLASLGQTRAGLATPGQSQLACFLAQPEAASYTRFNAWVFSLDTLIPVFEAGQQDFWLPDSRHPVGFAGRIFVYLLTMAGWALSLLAVAGFSGIVKLK</sequence>
<keyword evidence="1" id="KW-0472">Membrane</keyword>
<accession>A0A934WK42</accession>
<proteinExistence type="predicted"/>
<keyword evidence="1" id="KW-1133">Transmembrane helix</keyword>
<name>A0A934WK42_9RHOB</name>
<dbReference type="AlphaFoldDB" id="A0A934WK42"/>
<reference evidence="2" key="2">
    <citation type="journal article" date="2020" name="Microorganisms">
        <title>Osmotic Adaptation and Compatible Solute Biosynthesis of Phototrophic Bacteria as Revealed from Genome Analyses.</title>
        <authorList>
            <person name="Imhoff J.F."/>
            <person name="Rahn T."/>
            <person name="Kunzel S."/>
            <person name="Keller A."/>
            <person name="Neulinger S.C."/>
        </authorList>
    </citation>
    <scope>NUCLEOTIDE SEQUENCE</scope>
    <source>
        <strain evidence="2">LMG 28126</strain>
    </source>
</reference>
<keyword evidence="1" id="KW-0812">Transmembrane</keyword>
<reference evidence="2" key="1">
    <citation type="submission" date="2017-05" db="EMBL/GenBank/DDBJ databases">
        <authorList>
            <person name="Imhoff J.F."/>
            <person name="Rahn T."/>
            <person name="Kuenzel S."/>
            <person name="Neulinger S.C."/>
        </authorList>
    </citation>
    <scope>NUCLEOTIDE SEQUENCE</scope>
    <source>
        <strain evidence="2">LMG 28126</strain>
    </source>
</reference>
<feature type="transmembrane region" description="Helical" evidence="1">
    <location>
        <begin position="417"/>
        <end position="435"/>
    </location>
</feature>
<feature type="transmembrane region" description="Helical" evidence="1">
    <location>
        <begin position="536"/>
        <end position="560"/>
    </location>
</feature>
<protein>
    <recommendedName>
        <fullName evidence="4">Membrane-associated oxidoreductase</fullName>
    </recommendedName>
</protein>
<dbReference type="EMBL" id="NHSD01000314">
    <property type="protein sequence ID" value="MBK5928607.1"/>
    <property type="molecule type" value="Genomic_DNA"/>
</dbReference>
<organism evidence="2 3">
    <name type="scientific">Rhodobaculum claviforme</name>
    <dbReference type="NCBI Taxonomy" id="1549854"/>
    <lineage>
        <taxon>Bacteria</taxon>
        <taxon>Pseudomonadati</taxon>
        <taxon>Pseudomonadota</taxon>
        <taxon>Alphaproteobacteria</taxon>
        <taxon>Rhodobacterales</taxon>
        <taxon>Paracoccaceae</taxon>
        <taxon>Rhodobaculum</taxon>
    </lineage>
</organism>
<dbReference type="Proteomes" id="UP000706333">
    <property type="component" value="Unassembled WGS sequence"/>
</dbReference>